<dbReference type="HOGENOM" id="CLU_037443_0_0_1"/>
<evidence type="ECO:0000313" key="3">
    <source>
        <dbReference type="Proteomes" id="UP000001861"/>
    </source>
</evidence>
<keyword evidence="3" id="KW-1185">Reference proteome</keyword>
<dbReference type="eggNOG" id="ENOG502S59W">
    <property type="taxonomic scope" value="Eukaryota"/>
</dbReference>
<comment type="caution">
    <text evidence="2">The sequence shown here is derived from an EMBL/GenBank/DDBJ whole genome shotgun (WGS) entry which is preliminary data.</text>
</comment>
<evidence type="ECO:0000256" key="1">
    <source>
        <dbReference type="SAM" id="MobiDB-lite"/>
    </source>
</evidence>
<accession>D6RLF2</accession>
<proteinExistence type="predicted"/>
<organism evidence="2 3">
    <name type="scientific">Coprinopsis cinerea (strain Okayama-7 / 130 / ATCC MYA-4618 / FGSC 9003)</name>
    <name type="common">Inky cap fungus</name>
    <name type="synonym">Hormographiella aspergillata</name>
    <dbReference type="NCBI Taxonomy" id="240176"/>
    <lineage>
        <taxon>Eukaryota</taxon>
        <taxon>Fungi</taxon>
        <taxon>Dikarya</taxon>
        <taxon>Basidiomycota</taxon>
        <taxon>Agaricomycotina</taxon>
        <taxon>Agaricomycetes</taxon>
        <taxon>Agaricomycetidae</taxon>
        <taxon>Agaricales</taxon>
        <taxon>Agaricineae</taxon>
        <taxon>Psathyrellaceae</taxon>
        <taxon>Coprinopsis</taxon>
    </lineage>
</organism>
<sequence length="499" mass="51969">MSEASAPAQRFVPGAPEPAPLSKAQKKRRRAKKTDGAQDANEAPVAGADPVSATASNAPEPSEAREGSLAPPEVQVAESTGSPLPEEQVLLKPSPIVELVTKRLKATTKKITRISGYAATDPEKLNDDQKRTLKTLPALEAVQKELSEVKKAIEVHEAELTSELAVKRAEAERAEKGRIQSAVDTAQNNLLSKTSDLLNLLRARSTVAGGYADPSVFANELEHAAFFALVDAIVGEDGDRKQSAITGFLFGTGEFDGVPFTRISEILNLILNPPRPPTPPPVVEPSIVMSNEAEGPVVGVPGTPAPVGGFRFMQESEIEPSLEEGAEEPQQPVAAEPTEDAPPAVVNGHAAPDAAPAVGGDGSTLDWADHDEADLPPIEHFKASGSATPAESADSPQDAAPASNGQEEVEEMAVVVEATEEIIAEDTEADIAVVSVVDTVVVTEAAIEGSVVATVVVIAVVAEVLVVIGALMASVADEDVGVEDHMASSPGLKHLKLIL</sequence>
<feature type="region of interest" description="Disordered" evidence="1">
    <location>
        <begin position="1"/>
        <end position="89"/>
    </location>
</feature>
<dbReference type="STRING" id="240176.D6RLF2"/>
<dbReference type="AlphaFoldDB" id="D6RLF2"/>
<feature type="region of interest" description="Disordered" evidence="1">
    <location>
        <begin position="320"/>
        <end position="409"/>
    </location>
</feature>
<feature type="compositionally biased region" description="Low complexity" evidence="1">
    <location>
        <begin position="389"/>
        <end position="403"/>
    </location>
</feature>
<protein>
    <submittedName>
        <fullName evidence="2">Uncharacterized protein</fullName>
    </submittedName>
</protein>
<dbReference type="RefSeq" id="XP_002911730.1">
    <property type="nucleotide sequence ID" value="XM_002911684.1"/>
</dbReference>
<gene>
    <name evidence="2" type="ORF">CC1G_14261</name>
</gene>
<dbReference type="KEGG" id="cci:CC1G_14261"/>
<dbReference type="OMA" id="INSIAEH"/>
<dbReference type="Proteomes" id="UP000001861">
    <property type="component" value="Unassembled WGS sequence"/>
</dbReference>
<reference evidence="2 3" key="1">
    <citation type="journal article" date="2010" name="Proc. Natl. Acad. Sci. U.S.A.">
        <title>Insights into evolution of multicellular fungi from the assembled chromosomes of the mushroom Coprinopsis cinerea (Coprinus cinereus).</title>
        <authorList>
            <person name="Stajich J.E."/>
            <person name="Wilke S.K."/>
            <person name="Ahren D."/>
            <person name="Au C.H."/>
            <person name="Birren B.W."/>
            <person name="Borodovsky M."/>
            <person name="Burns C."/>
            <person name="Canback B."/>
            <person name="Casselton L.A."/>
            <person name="Cheng C.K."/>
            <person name="Deng J."/>
            <person name="Dietrich F.S."/>
            <person name="Fargo D.C."/>
            <person name="Farman M.L."/>
            <person name="Gathman A.C."/>
            <person name="Goldberg J."/>
            <person name="Guigo R."/>
            <person name="Hoegger P.J."/>
            <person name="Hooker J.B."/>
            <person name="Huggins A."/>
            <person name="James T.Y."/>
            <person name="Kamada T."/>
            <person name="Kilaru S."/>
            <person name="Kodira C."/>
            <person name="Kues U."/>
            <person name="Kupfer D."/>
            <person name="Kwan H.S."/>
            <person name="Lomsadze A."/>
            <person name="Li W."/>
            <person name="Lilly W.W."/>
            <person name="Ma L.J."/>
            <person name="Mackey A.J."/>
            <person name="Manning G."/>
            <person name="Martin F."/>
            <person name="Muraguchi H."/>
            <person name="Natvig D.O."/>
            <person name="Palmerini H."/>
            <person name="Ramesh M.A."/>
            <person name="Rehmeyer C.J."/>
            <person name="Roe B.A."/>
            <person name="Shenoy N."/>
            <person name="Stanke M."/>
            <person name="Ter-Hovhannisyan V."/>
            <person name="Tunlid A."/>
            <person name="Velagapudi R."/>
            <person name="Vision T.J."/>
            <person name="Zeng Q."/>
            <person name="Zolan M.E."/>
            <person name="Pukkila P.J."/>
        </authorList>
    </citation>
    <scope>NUCLEOTIDE SEQUENCE [LARGE SCALE GENOMIC DNA]</scope>
    <source>
        <strain evidence="3">Okayama-7 / 130 / ATCC MYA-4618 / FGSC 9003</strain>
    </source>
</reference>
<dbReference type="OrthoDB" id="2409325at2759"/>
<dbReference type="EMBL" id="AACS02000003">
    <property type="protein sequence ID" value="EFI28236.1"/>
    <property type="molecule type" value="Genomic_DNA"/>
</dbReference>
<name>D6RLF2_COPC7</name>
<dbReference type="VEuPathDB" id="FungiDB:CC1G_14261"/>
<evidence type="ECO:0000313" key="2">
    <source>
        <dbReference type="EMBL" id="EFI28236.1"/>
    </source>
</evidence>
<dbReference type="InParanoid" id="D6RLF2"/>
<dbReference type="GeneID" id="9379370"/>
<feature type="compositionally biased region" description="Low complexity" evidence="1">
    <location>
        <begin position="348"/>
        <end position="358"/>
    </location>
</feature>